<evidence type="ECO:0000256" key="2">
    <source>
        <dbReference type="ARBA" id="ARBA00034247"/>
    </source>
</evidence>
<dbReference type="SUPFAM" id="SSF158472">
    <property type="entry name" value="HAMP domain-like"/>
    <property type="match status" value="1"/>
</dbReference>
<evidence type="ECO:0000313" key="6">
    <source>
        <dbReference type="EMBL" id="OWY36081.1"/>
    </source>
</evidence>
<dbReference type="Gene3D" id="6.10.340.10">
    <property type="match status" value="1"/>
</dbReference>
<dbReference type="CDD" id="cd01949">
    <property type="entry name" value="GGDEF"/>
    <property type="match status" value="1"/>
</dbReference>
<dbReference type="Pfam" id="PF00990">
    <property type="entry name" value="GGDEF"/>
    <property type="match status" value="1"/>
</dbReference>
<dbReference type="EMBL" id="NJGV01000002">
    <property type="protein sequence ID" value="OWY36081.1"/>
    <property type="molecule type" value="Genomic_DNA"/>
</dbReference>
<dbReference type="PANTHER" id="PTHR45138:SF9">
    <property type="entry name" value="DIGUANYLATE CYCLASE DGCM-RELATED"/>
    <property type="match status" value="1"/>
</dbReference>
<evidence type="ECO:0000256" key="3">
    <source>
        <dbReference type="SAM" id="Phobius"/>
    </source>
</evidence>
<evidence type="ECO:0000313" key="7">
    <source>
        <dbReference type="Proteomes" id="UP000214747"/>
    </source>
</evidence>
<dbReference type="EC" id="2.7.7.65" evidence="1"/>
<protein>
    <recommendedName>
        <fullName evidence="1">diguanylate cyclase</fullName>
        <ecNumber evidence="1">2.7.7.65</ecNumber>
    </recommendedName>
</protein>
<comment type="catalytic activity">
    <reaction evidence="2">
        <text>2 GTP = 3',3'-c-di-GMP + 2 diphosphate</text>
        <dbReference type="Rhea" id="RHEA:24898"/>
        <dbReference type="ChEBI" id="CHEBI:33019"/>
        <dbReference type="ChEBI" id="CHEBI:37565"/>
        <dbReference type="ChEBI" id="CHEBI:58805"/>
        <dbReference type="EC" id="2.7.7.65"/>
    </reaction>
</comment>
<dbReference type="InterPro" id="IPR043128">
    <property type="entry name" value="Rev_trsase/Diguanyl_cyclase"/>
</dbReference>
<dbReference type="InterPro" id="IPR029787">
    <property type="entry name" value="Nucleotide_cyclase"/>
</dbReference>
<dbReference type="GO" id="GO:0052621">
    <property type="term" value="F:diguanylate cyclase activity"/>
    <property type="evidence" value="ECO:0007669"/>
    <property type="project" value="UniProtKB-EC"/>
</dbReference>
<dbReference type="SMART" id="SM00304">
    <property type="entry name" value="HAMP"/>
    <property type="match status" value="1"/>
</dbReference>
<accession>A0A225SXU6</accession>
<proteinExistence type="predicted"/>
<dbReference type="RefSeq" id="WP_088753646.1">
    <property type="nucleotide sequence ID" value="NZ_NJGV01000002.1"/>
</dbReference>
<feature type="transmembrane region" description="Helical" evidence="3">
    <location>
        <begin position="320"/>
        <end position="342"/>
    </location>
</feature>
<organism evidence="6 7">
    <name type="scientific">Herbaspirillum aquaticum</name>
    <dbReference type="NCBI Taxonomy" id="568783"/>
    <lineage>
        <taxon>Bacteria</taxon>
        <taxon>Pseudomonadati</taxon>
        <taxon>Pseudomonadota</taxon>
        <taxon>Betaproteobacteria</taxon>
        <taxon>Burkholderiales</taxon>
        <taxon>Oxalobacteraceae</taxon>
        <taxon>Herbaspirillum</taxon>
    </lineage>
</organism>
<dbReference type="AlphaFoldDB" id="A0A225SXU6"/>
<dbReference type="Pfam" id="PF00672">
    <property type="entry name" value="HAMP"/>
    <property type="match status" value="1"/>
</dbReference>
<comment type="caution">
    <text evidence="6">The sequence shown here is derived from an EMBL/GenBank/DDBJ whole genome shotgun (WGS) entry which is preliminary data.</text>
</comment>
<gene>
    <name evidence="6" type="ORF">CEJ45_02375</name>
</gene>
<keyword evidence="3" id="KW-0812">Transmembrane</keyword>
<feature type="domain" description="HAMP" evidence="4">
    <location>
        <begin position="344"/>
        <end position="397"/>
    </location>
</feature>
<dbReference type="Proteomes" id="UP000214747">
    <property type="component" value="Unassembled WGS sequence"/>
</dbReference>
<keyword evidence="3" id="KW-0472">Membrane</keyword>
<dbReference type="PANTHER" id="PTHR45138">
    <property type="entry name" value="REGULATORY COMPONENTS OF SENSORY TRANSDUCTION SYSTEM"/>
    <property type="match status" value="1"/>
</dbReference>
<dbReference type="InterPro" id="IPR050469">
    <property type="entry name" value="Diguanylate_Cyclase"/>
</dbReference>
<name>A0A225SXU6_9BURK</name>
<dbReference type="PROSITE" id="PS50887">
    <property type="entry name" value="GGDEF"/>
    <property type="match status" value="1"/>
</dbReference>
<dbReference type="InterPro" id="IPR000160">
    <property type="entry name" value="GGDEF_dom"/>
</dbReference>
<evidence type="ECO:0000256" key="1">
    <source>
        <dbReference type="ARBA" id="ARBA00012528"/>
    </source>
</evidence>
<dbReference type="GO" id="GO:0016020">
    <property type="term" value="C:membrane"/>
    <property type="evidence" value="ECO:0007669"/>
    <property type="project" value="InterPro"/>
</dbReference>
<sequence>MSLNRLFRLISVALLALFLAFAVALVWTEWSTYRSGANSVPALRKLRLALLAMEKVSAERGPANAAMGAAAPLAPELQVRLADARARSDAALNQLRTALETDSKLRQSWAMDKVRLVQQGLVPARANVDRVAHLAPQDRSDVLVVAAVSSMVDLMPLMVRVVSDLSNEADRADPLLRDGLSAVRAVASLREYAGQVGSRFAAPLIAHRQLTQDEVIEIGRLYGRIELLRTFIGGQLGNYSRAPEFVTALERVEKEFFDSGFQFLDFLLQIGLKSGDFGVTPSELFKFYVPSMASITDLRDLLLDDLLEQAERHNTRARNLLILVVSLTLVACLFFQLLVVLIGRRVVRPLVQATDLVSGLVDGKLEQQIPEGQHRDEIGAMMRALRVLKERMRERNSLAKEREALITQLQTSSNTDFLTGALNRRAFYTHADQQLGVAQRYGRAVSVVLFDIDHFKRINDTYGHQAGDVVLIGVSQCVAQLLRKVDVLARYGGEEFIILLPESDLAQAGAVADKLRVALEECVFDVEGDRRIKVTASFGVAALAGGEALDMLTKRADIALYRAKRLGRNRVELAGDEVEEP</sequence>
<evidence type="ECO:0000259" key="5">
    <source>
        <dbReference type="PROSITE" id="PS50887"/>
    </source>
</evidence>
<keyword evidence="7" id="KW-1185">Reference proteome</keyword>
<dbReference type="GO" id="GO:0007165">
    <property type="term" value="P:signal transduction"/>
    <property type="evidence" value="ECO:0007669"/>
    <property type="project" value="InterPro"/>
</dbReference>
<feature type="domain" description="GGDEF" evidence="5">
    <location>
        <begin position="443"/>
        <end position="576"/>
    </location>
</feature>
<dbReference type="InterPro" id="IPR003660">
    <property type="entry name" value="HAMP_dom"/>
</dbReference>
<dbReference type="NCBIfam" id="TIGR00254">
    <property type="entry name" value="GGDEF"/>
    <property type="match status" value="1"/>
</dbReference>
<dbReference type="SMART" id="SM00267">
    <property type="entry name" value="GGDEF"/>
    <property type="match status" value="1"/>
</dbReference>
<dbReference type="PROSITE" id="PS50885">
    <property type="entry name" value="HAMP"/>
    <property type="match status" value="1"/>
</dbReference>
<dbReference type="Gene3D" id="3.30.70.270">
    <property type="match status" value="1"/>
</dbReference>
<reference evidence="6 7" key="1">
    <citation type="journal article" date="2010" name="Int. J. Syst. Evol. Microbiol.">
        <title>Reclassification of Herbaspirillum putei as a later heterotypic synonym of Herbaspirillum huttiense, with the description of H. huttiense subsp. huttiense subsp. nov. and H. huttiense subsp. putei subsp. nov., comb. nov., and description of Herbaspirillum aquaticum sp. nov.</title>
        <authorList>
            <person name="Dobritsa A.P."/>
            <person name="Reddy M.C."/>
            <person name="Samadpour M."/>
        </authorList>
    </citation>
    <scope>NUCLEOTIDE SEQUENCE [LARGE SCALE GENOMIC DNA]</scope>
    <source>
        <strain evidence="6 7">IEH 4430</strain>
    </source>
</reference>
<dbReference type="FunFam" id="3.30.70.270:FF:000001">
    <property type="entry name" value="Diguanylate cyclase domain protein"/>
    <property type="match status" value="1"/>
</dbReference>
<evidence type="ECO:0000259" key="4">
    <source>
        <dbReference type="PROSITE" id="PS50885"/>
    </source>
</evidence>
<dbReference type="SUPFAM" id="SSF55073">
    <property type="entry name" value="Nucleotide cyclase"/>
    <property type="match status" value="1"/>
</dbReference>
<keyword evidence="3" id="KW-1133">Transmembrane helix</keyword>